<dbReference type="InterPro" id="IPR037144">
    <property type="entry name" value="Peptidase_M1_pepN_C_sf"/>
</dbReference>
<reference evidence="18 19" key="1">
    <citation type="submission" date="2018-04" db="EMBL/GenBank/DDBJ databases">
        <title>Genomic Encyclopedia of Archaeal and Bacterial Type Strains, Phase II (KMG-II): from individual species to whole genera.</title>
        <authorList>
            <person name="Goeker M."/>
        </authorList>
    </citation>
    <scope>NUCLEOTIDE SEQUENCE [LARGE SCALE GENOMIC DNA]</scope>
    <source>
        <strain evidence="18 19">DSM 5822</strain>
    </source>
</reference>
<dbReference type="RefSeq" id="WP_107865519.1">
    <property type="nucleotide sequence ID" value="NZ_QAON01000006.1"/>
</dbReference>
<dbReference type="PANTHER" id="PTHR46322">
    <property type="entry name" value="PUROMYCIN-SENSITIVE AMINOPEPTIDASE"/>
    <property type="match status" value="1"/>
</dbReference>
<dbReference type="Pfam" id="PF01433">
    <property type="entry name" value="Peptidase_M1"/>
    <property type="match status" value="1"/>
</dbReference>
<name>A0A2T5IZR9_9GAMM</name>
<dbReference type="FunFam" id="3.30.2010.30:FF:000002">
    <property type="entry name" value="Putative aminopeptidase N"/>
    <property type="match status" value="1"/>
</dbReference>
<dbReference type="Gene3D" id="1.10.390.10">
    <property type="entry name" value="Neutral Protease Domain 2"/>
    <property type="match status" value="1"/>
</dbReference>
<keyword evidence="11" id="KW-0482">Metalloprotease</keyword>
<dbReference type="FunFam" id="2.60.40.1730:FF:000005">
    <property type="entry name" value="Aminopeptidase N"/>
    <property type="match status" value="1"/>
</dbReference>
<comment type="function">
    <text evidence="12">Aminopeptidase N is involved in the degradation of intracellular peptides generated by protein breakdown during normal growth as well as in response to nutrient starvation.</text>
</comment>
<dbReference type="InterPro" id="IPR014782">
    <property type="entry name" value="Peptidase_M1_dom"/>
</dbReference>
<keyword evidence="8" id="KW-0479">Metal-binding</keyword>
<accession>A0A2T5IZR9</accession>
<dbReference type="Pfam" id="PF17900">
    <property type="entry name" value="Peptidase_M1_N"/>
    <property type="match status" value="1"/>
</dbReference>
<dbReference type="InterPro" id="IPR038438">
    <property type="entry name" value="PepN_Ig-like_sf"/>
</dbReference>
<gene>
    <name evidence="18" type="ORF">C8N29_10689</name>
</gene>
<keyword evidence="6 18" id="KW-0031">Aminopeptidase</keyword>
<dbReference type="Gene3D" id="3.30.2010.30">
    <property type="match status" value="1"/>
</dbReference>
<evidence type="ECO:0000256" key="5">
    <source>
        <dbReference type="ARBA" id="ARBA00015611"/>
    </source>
</evidence>
<dbReference type="Pfam" id="PF11940">
    <property type="entry name" value="DUF3458"/>
    <property type="match status" value="1"/>
</dbReference>
<keyword evidence="9" id="KW-0378">Hydrolase</keyword>
<dbReference type="Proteomes" id="UP000244223">
    <property type="component" value="Unassembled WGS sequence"/>
</dbReference>
<dbReference type="Gene3D" id="2.60.40.1840">
    <property type="match status" value="1"/>
</dbReference>
<dbReference type="Gene3D" id="2.60.40.1730">
    <property type="entry name" value="tricorn interacting facor f3 domain"/>
    <property type="match status" value="1"/>
</dbReference>
<evidence type="ECO:0000256" key="7">
    <source>
        <dbReference type="ARBA" id="ARBA00022670"/>
    </source>
</evidence>
<evidence type="ECO:0000256" key="8">
    <source>
        <dbReference type="ARBA" id="ARBA00022723"/>
    </source>
</evidence>
<dbReference type="InterPro" id="IPR001930">
    <property type="entry name" value="Peptidase_M1"/>
</dbReference>
<dbReference type="InterPro" id="IPR024601">
    <property type="entry name" value="Peptidase_M1_pepN_C"/>
</dbReference>
<dbReference type="InterPro" id="IPR042097">
    <property type="entry name" value="Aminopeptidase_N-like_N_sf"/>
</dbReference>
<dbReference type="PANTHER" id="PTHR46322:SF1">
    <property type="entry name" value="PUROMYCIN-SENSITIVE AMINOPEPTIDASE"/>
    <property type="match status" value="1"/>
</dbReference>
<dbReference type="InterPro" id="IPR035414">
    <property type="entry name" value="Peptidase_M1_pepN_Ig-like"/>
</dbReference>
<evidence type="ECO:0000256" key="1">
    <source>
        <dbReference type="ARBA" id="ARBA00000098"/>
    </source>
</evidence>
<keyword evidence="10" id="KW-0862">Zinc</keyword>
<evidence type="ECO:0000256" key="13">
    <source>
        <dbReference type="NCBIfam" id="TIGR02414"/>
    </source>
</evidence>
<evidence type="ECO:0000256" key="10">
    <source>
        <dbReference type="ARBA" id="ARBA00022833"/>
    </source>
</evidence>
<dbReference type="SUPFAM" id="SSF55486">
    <property type="entry name" value="Metalloproteases ('zincins'), catalytic domain"/>
    <property type="match status" value="1"/>
</dbReference>
<feature type="domain" description="Peptidase M1 alanyl aminopeptidase C-terminal" evidence="16">
    <location>
        <begin position="555"/>
        <end position="878"/>
    </location>
</feature>
<comment type="caution">
    <text evidence="18">The sequence shown here is derived from an EMBL/GenBank/DDBJ whole genome shotgun (WGS) entry which is preliminary data.</text>
</comment>
<dbReference type="InterPro" id="IPR027268">
    <property type="entry name" value="Peptidase_M4/M1_CTD_sf"/>
</dbReference>
<evidence type="ECO:0000256" key="6">
    <source>
        <dbReference type="ARBA" id="ARBA00022438"/>
    </source>
</evidence>
<dbReference type="OrthoDB" id="100605at2"/>
<dbReference type="InterPro" id="IPR012779">
    <property type="entry name" value="Peptidase_M1_pepN"/>
</dbReference>
<dbReference type="GO" id="GO:0006508">
    <property type="term" value="P:proteolysis"/>
    <property type="evidence" value="ECO:0007669"/>
    <property type="project" value="UniProtKB-UniRule"/>
</dbReference>
<dbReference type="GO" id="GO:0008237">
    <property type="term" value="F:metallopeptidase activity"/>
    <property type="evidence" value="ECO:0007669"/>
    <property type="project" value="UniProtKB-UniRule"/>
</dbReference>
<evidence type="ECO:0000256" key="12">
    <source>
        <dbReference type="ARBA" id="ARBA00059739"/>
    </source>
</evidence>
<sequence>MSNPKTVYLKDYQAPLFSIEQVNLQVDIFNDYTLVTSTLNLTPQQANQALVLHGVDLELQTLHLDNQLLSTDDYQLQGEELVIHNVPNQPFSLQSVVKIYPAKNLALEGLYLSKGMYCTQCEPEGFRKISYYLDRPDVLSSFTTTITADKNQYPTLLANGNLIAQGDAGEGRHFATWQDPFKKPSYLFAMVAGDLACLEDSFTTMTGREVALKIYVEPHDLRQCHHAMESLKASMRWDEQVYGREYDLDIFMIVAVSHFNMGAMENKGLNIFNTSCVLAHPETTTDLGFQRVESVVAHEYFHNWSGNRVTCRDWFQLSLKEGFTVFRDQQFSADQLSASVQRIEDVAVLRNVQFAEDASPLAHPVRPESFIEINNFYTATVYEKGAEIVRMLHTVLGVDAFRKGTDLYFSRHDGQAVTVEDFVQALADANQQDLSAFMQWYRQPCTPVLSVNTDYNAQAKSYTLSISQQTPAKEGYPNPEYLPIPIKLALFDQHTGQAIALRLQGETQAVGKERVLIADKSQQTWTFVDVEQAVVPSLLRDFSAPVVLDYQSSNAELLFLMQHDNNGFNRWLAAQSLYERLLLAMIANIDQQQEPLTGLAMDELLTGLAAFLPTLAQQDAALAAKILSLPTENYLAEKVAVINPSHIAQAREALQQAIANALADFFRTQYMAFTQTSYIYNSAAIAQRSWRDQCLSYLLQSTASTEAQALAAQQYQQADNMSARMSALRGLVYSQAAQASSALADFYQRFVDEALVVDSWFAVQATNAKASLSDIEQLCAHSAFTLTNPNRLRSVVAQFANANPVLFHQADGAGYQFVANKIAELDKINPQIASRLLGAFSKWRRLENRRKQQAERVLTQLAQQVLSNDTFETLNRLLRA</sequence>
<evidence type="ECO:0000259" key="14">
    <source>
        <dbReference type="Pfam" id="PF01433"/>
    </source>
</evidence>
<evidence type="ECO:0000256" key="2">
    <source>
        <dbReference type="ARBA" id="ARBA00001947"/>
    </source>
</evidence>
<dbReference type="AlphaFoldDB" id="A0A2T5IZR9"/>
<comment type="catalytic activity">
    <reaction evidence="1">
        <text>Release of an N-terminal amino acid, Xaa-|-Yaa- from a peptide, amide or arylamide. Xaa is preferably Ala, but may be most amino acids including Pro (slow action). When a terminal hydrophobic residue is followed by a prolyl residue, the two may be released as an intact Xaa-Pro dipeptide.</text>
        <dbReference type="EC" id="3.4.11.2"/>
    </reaction>
</comment>
<dbReference type="NCBIfam" id="TIGR02414">
    <property type="entry name" value="pepN_proteo"/>
    <property type="match status" value="1"/>
</dbReference>
<evidence type="ECO:0000259" key="17">
    <source>
        <dbReference type="Pfam" id="PF17900"/>
    </source>
</evidence>
<dbReference type="PRINTS" id="PR00756">
    <property type="entry name" value="ALADIPTASE"/>
</dbReference>
<dbReference type="EC" id="3.4.11.2" evidence="4 13"/>
<feature type="domain" description="Peptidase M1 alanyl aminopeptidase Ig-like fold" evidence="15">
    <location>
        <begin position="446"/>
        <end position="551"/>
    </location>
</feature>
<evidence type="ECO:0000259" key="15">
    <source>
        <dbReference type="Pfam" id="PF11940"/>
    </source>
</evidence>
<evidence type="ECO:0000313" key="19">
    <source>
        <dbReference type="Proteomes" id="UP000244223"/>
    </source>
</evidence>
<dbReference type="SUPFAM" id="SSF63737">
    <property type="entry name" value="Leukotriene A4 hydrolase N-terminal domain"/>
    <property type="match status" value="1"/>
</dbReference>
<dbReference type="CDD" id="cd09600">
    <property type="entry name" value="M1_APN"/>
    <property type="match status" value="1"/>
</dbReference>
<proteinExistence type="inferred from homology"/>
<comment type="similarity">
    <text evidence="3">Belongs to the peptidase M1 family.</text>
</comment>
<dbReference type="Gene3D" id="1.25.50.10">
    <property type="entry name" value="Peptidase M1, alanyl aminopeptidase, C-terminal domain"/>
    <property type="match status" value="1"/>
</dbReference>
<evidence type="ECO:0000256" key="11">
    <source>
        <dbReference type="ARBA" id="ARBA00023049"/>
    </source>
</evidence>
<comment type="cofactor">
    <cofactor evidence="2">
        <name>Zn(2+)</name>
        <dbReference type="ChEBI" id="CHEBI:29105"/>
    </cofactor>
</comment>
<organism evidence="18 19">
    <name type="scientific">Agitococcus lubricus</name>
    <dbReference type="NCBI Taxonomy" id="1077255"/>
    <lineage>
        <taxon>Bacteria</taxon>
        <taxon>Pseudomonadati</taxon>
        <taxon>Pseudomonadota</taxon>
        <taxon>Gammaproteobacteria</taxon>
        <taxon>Moraxellales</taxon>
        <taxon>Moraxellaceae</taxon>
        <taxon>Agitococcus</taxon>
    </lineage>
</organism>
<evidence type="ECO:0000259" key="16">
    <source>
        <dbReference type="Pfam" id="PF17432"/>
    </source>
</evidence>
<keyword evidence="7" id="KW-0645">Protease</keyword>
<dbReference type="GO" id="GO:0008270">
    <property type="term" value="F:zinc ion binding"/>
    <property type="evidence" value="ECO:0007669"/>
    <property type="project" value="InterPro"/>
</dbReference>
<keyword evidence="19" id="KW-1185">Reference proteome</keyword>
<feature type="domain" description="Aminopeptidase N-like N-terminal" evidence="17">
    <location>
        <begin position="22"/>
        <end position="187"/>
    </location>
</feature>
<dbReference type="GO" id="GO:0016285">
    <property type="term" value="F:alanyl aminopeptidase activity"/>
    <property type="evidence" value="ECO:0007669"/>
    <property type="project" value="UniProtKB-EC"/>
</dbReference>
<evidence type="ECO:0000313" key="18">
    <source>
        <dbReference type="EMBL" id="PTQ89558.1"/>
    </source>
</evidence>
<dbReference type="EMBL" id="QAON01000006">
    <property type="protein sequence ID" value="PTQ89558.1"/>
    <property type="molecule type" value="Genomic_DNA"/>
</dbReference>
<protein>
    <recommendedName>
        <fullName evidence="5 13">Aminopeptidase N</fullName>
        <ecNumber evidence="4 13">3.4.11.2</ecNumber>
    </recommendedName>
</protein>
<evidence type="ECO:0000256" key="3">
    <source>
        <dbReference type="ARBA" id="ARBA00010136"/>
    </source>
</evidence>
<dbReference type="InterPro" id="IPR045357">
    <property type="entry name" value="Aminopeptidase_N-like_N"/>
</dbReference>
<dbReference type="Pfam" id="PF17432">
    <property type="entry name" value="DUF3458_C"/>
    <property type="match status" value="1"/>
</dbReference>
<evidence type="ECO:0000256" key="4">
    <source>
        <dbReference type="ARBA" id="ARBA00012564"/>
    </source>
</evidence>
<feature type="domain" description="Peptidase M1 membrane alanine aminopeptidase" evidence="14">
    <location>
        <begin position="227"/>
        <end position="440"/>
    </location>
</feature>
<evidence type="ECO:0000256" key="9">
    <source>
        <dbReference type="ARBA" id="ARBA00022801"/>
    </source>
</evidence>